<proteinExistence type="inferred from homology"/>
<dbReference type="EC" id="3.5.4.2" evidence="3 8"/>
<dbReference type="CDD" id="cd01295">
    <property type="entry name" value="AdeC"/>
    <property type="match status" value="1"/>
</dbReference>
<dbReference type="AlphaFoldDB" id="A0A0F6TXL0"/>
<dbReference type="EMBL" id="CP011132">
    <property type="protein sequence ID" value="AKE60689.1"/>
    <property type="molecule type" value="Genomic_DNA"/>
</dbReference>
<dbReference type="Pfam" id="PF01979">
    <property type="entry name" value="Amidohydro_1"/>
    <property type="match status" value="1"/>
</dbReference>
<dbReference type="NCBIfam" id="TIGR01178">
    <property type="entry name" value="ade"/>
    <property type="match status" value="1"/>
</dbReference>
<dbReference type="SUPFAM" id="SSF51556">
    <property type="entry name" value="Metallo-dependent hydrolases"/>
    <property type="match status" value="1"/>
</dbReference>
<dbReference type="GO" id="GO:0000034">
    <property type="term" value="F:adenine deaminase activity"/>
    <property type="evidence" value="ECO:0007669"/>
    <property type="project" value="UniProtKB-UniRule"/>
</dbReference>
<dbReference type="InterPro" id="IPR032466">
    <property type="entry name" value="Metal_Hydrolase"/>
</dbReference>
<dbReference type="Gene3D" id="2.30.40.10">
    <property type="entry name" value="Urease, subunit C, domain 1"/>
    <property type="match status" value="1"/>
</dbReference>
<evidence type="ECO:0000256" key="2">
    <source>
        <dbReference type="ARBA" id="ARBA00006773"/>
    </source>
</evidence>
<dbReference type="HAMAP" id="MF_01518">
    <property type="entry name" value="Adenine_deamin"/>
    <property type="match status" value="1"/>
</dbReference>
<dbReference type="InterPro" id="IPR006679">
    <property type="entry name" value="Adenine_deam"/>
</dbReference>
<comment type="cofactor">
    <cofactor evidence="1 8">
        <name>Mn(2+)</name>
        <dbReference type="ChEBI" id="CHEBI:29035"/>
    </cofactor>
</comment>
<comment type="subunit">
    <text evidence="8">Homodimer.</text>
</comment>
<comment type="catalytic activity">
    <reaction evidence="6 8">
        <text>adenine + H2O + H(+) = hypoxanthine + NH4(+)</text>
        <dbReference type="Rhea" id="RHEA:23688"/>
        <dbReference type="ChEBI" id="CHEBI:15377"/>
        <dbReference type="ChEBI" id="CHEBI:15378"/>
        <dbReference type="ChEBI" id="CHEBI:16708"/>
        <dbReference type="ChEBI" id="CHEBI:17368"/>
        <dbReference type="ChEBI" id="CHEBI:28938"/>
        <dbReference type="EC" id="3.5.4.2"/>
    </reaction>
</comment>
<sequence>MNNAISHKFHYISRQERQELLAVARGEAVADYIIDNVILLDIINGGEMTGPIVIKGRHIAGIGAEYRDTPALRRVDAHGATAVPGFIDSHLHIESSMMMPVTFETATLPRGLTTVVCDPHEIVNVMGEKGFSWFVRCAELAKQNQYLQVSSCVPALEGCDVNGARFTLDQMQAWRDHPLVAGLAEVMDYPGVIAGQNTLLDKMDAFRHLTLDGHCPGLSGKALNAYIAAGIENCHESYTLEEGRRKLQLGMALMIREGSAARNLDALAPLINAFNSPQCLLCTDDRNPWEIAHEGHIDALIRRLILQHHVPLHVAYRVASWSAARHFGLRHLGLLAPGKQADIVLLSDARNVAVQQVFVKGEPVDAERLKAGEPARLAQTVPPYGNTIARHPVCADDFPLHFTPGKRYRVIDVIPNELVTGASACMCTAEGFDRHDICYIAVLERYGQQSPPAYGLLGGFGLREGALAATVSHDSHNIVVIGCSADEMALAVNQVIEDGGGLCVVRNGQVQCHLPLPIAGLMSTDTAESLAGQIDALKTAGRECGTLPDEPFIQMAFLSLPVIPALKLTSQGLFDGETFTFTSQEIAD</sequence>
<keyword evidence="4 8" id="KW-0378">Hydrolase</keyword>
<protein>
    <recommendedName>
        <fullName evidence="7 8">Adenine deaminase</fullName>
        <shortName evidence="8">Adenase</shortName>
        <shortName evidence="8">Adenine aminase</shortName>
        <ecNumber evidence="3 8">3.5.4.2</ecNumber>
    </recommendedName>
</protein>
<dbReference type="InterPro" id="IPR026912">
    <property type="entry name" value="Adenine_deam_C"/>
</dbReference>
<evidence type="ECO:0000259" key="10">
    <source>
        <dbReference type="Pfam" id="PF13382"/>
    </source>
</evidence>
<name>A0A0F6TXL0_CITAM</name>
<gene>
    <name evidence="8" type="primary">ade</name>
    <name evidence="11" type="ORF">F384_20040</name>
</gene>
<evidence type="ECO:0000256" key="4">
    <source>
        <dbReference type="ARBA" id="ARBA00022801"/>
    </source>
</evidence>
<dbReference type="InterPro" id="IPR011059">
    <property type="entry name" value="Metal-dep_hydrolase_composite"/>
</dbReference>
<reference evidence="11 12" key="1">
    <citation type="journal article" date="2013" name="Appl. Microbiol. Biotechnol.">
        <title>Glycerol assimilation and production of 1,3-propanediol by Citrobacter amalonaticus Y19.</title>
        <authorList>
            <person name="Ainala S.K."/>
            <person name="Ashok S."/>
            <person name="Ko Y."/>
            <person name="Park S."/>
        </authorList>
    </citation>
    <scope>NUCLEOTIDE SEQUENCE [LARGE SCALE GENOMIC DNA]</scope>
    <source>
        <strain evidence="11 12">Y19</strain>
    </source>
</reference>
<evidence type="ECO:0000256" key="8">
    <source>
        <dbReference type="HAMAP-Rule" id="MF_01518"/>
    </source>
</evidence>
<organism evidence="11 12">
    <name type="scientific">Citrobacter amalonaticus Y19</name>
    <dbReference type="NCBI Taxonomy" id="1261127"/>
    <lineage>
        <taxon>Bacteria</taxon>
        <taxon>Pseudomonadati</taxon>
        <taxon>Pseudomonadota</taxon>
        <taxon>Gammaproteobacteria</taxon>
        <taxon>Enterobacterales</taxon>
        <taxon>Enterobacteriaceae</taxon>
        <taxon>Citrobacter</taxon>
    </lineage>
</organism>
<dbReference type="Gene3D" id="3.20.20.140">
    <property type="entry name" value="Metal-dependent hydrolases"/>
    <property type="match status" value="1"/>
</dbReference>
<evidence type="ECO:0000313" key="11">
    <source>
        <dbReference type="EMBL" id="AKE60689.1"/>
    </source>
</evidence>
<accession>A0A0F6TXL0</accession>
<dbReference type="Pfam" id="PF13382">
    <property type="entry name" value="Adenine_deam_C"/>
    <property type="match status" value="1"/>
</dbReference>
<dbReference type="HOGENOM" id="CLU_027935_0_0_6"/>
<comment type="similarity">
    <text evidence="2 8">Belongs to the metallo-dependent hydrolases superfamily. Adenine deaminase family.</text>
</comment>
<keyword evidence="5 8" id="KW-0464">Manganese</keyword>
<dbReference type="SUPFAM" id="SSF51338">
    <property type="entry name" value="Composite domain of metallo-dependent hydrolases"/>
    <property type="match status" value="1"/>
</dbReference>
<dbReference type="NCBIfam" id="NF007457">
    <property type="entry name" value="PRK10027.1"/>
    <property type="match status" value="1"/>
</dbReference>
<dbReference type="KEGG" id="cama:F384_20040"/>
<evidence type="ECO:0000313" key="12">
    <source>
        <dbReference type="Proteomes" id="UP000034085"/>
    </source>
</evidence>
<dbReference type="OrthoDB" id="9766983at2"/>
<evidence type="ECO:0000256" key="5">
    <source>
        <dbReference type="ARBA" id="ARBA00023211"/>
    </source>
</evidence>
<dbReference type="RefSeq" id="WP_046492328.1">
    <property type="nucleotide sequence ID" value="NZ_CP011132.1"/>
</dbReference>
<feature type="domain" description="Adenine deaminase C-terminal" evidence="10">
    <location>
        <begin position="434"/>
        <end position="579"/>
    </location>
</feature>
<evidence type="ECO:0000259" key="9">
    <source>
        <dbReference type="Pfam" id="PF01979"/>
    </source>
</evidence>
<evidence type="ECO:0000256" key="7">
    <source>
        <dbReference type="ARBA" id="ARBA00069718"/>
    </source>
</evidence>
<dbReference type="PANTHER" id="PTHR11113:SF2">
    <property type="entry name" value="ADENINE DEAMINASE"/>
    <property type="match status" value="1"/>
</dbReference>
<dbReference type="PATRIC" id="fig|1261127.3.peg.4182"/>
<evidence type="ECO:0000256" key="3">
    <source>
        <dbReference type="ARBA" id="ARBA00012782"/>
    </source>
</evidence>
<dbReference type="InterPro" id="IPR006680">
    <property type="entry name" value="Amidohydro-rel"/>
</dbReference>
<evidence type="ECO:0000256" key="6">
    <source>
        <dbReference type="ARBA" id="ARBA00047720"/>
    </source>
</evidence>
<feature type="domain" description="Amidohydrolase-related" evidence="9">
    <location>
        <begin position="82"/>
        <end position="364"/>
    </location>
</feature>
<dbReference type="GO" id="GO:0006146">
    <property type="term" value="P:adenine catabolic process"/>
    <property type="evidence" value="ECO:0007669"/>
    <property type="project" value="InterPro"/>
</dbReference>
<evidence type="ECO:0000256" key="1">
    <source>
        <dbReference type="ARBA" id="ARBA00001936"/>
    </source>
</evidence>
<dbReference type="FunFam" id="3.20.20.140:FF:000016">
    <property type="entry name" value="Adenine deaminase"/>
    <property type="match status" value="1"/>
</dbReference>
<dbReference type="Proteomes" id="UP000034085">
    <property type="component" value="Chromosome"/>
</dbReference>
<dbReference type="PANTHER" id="PTHR11113">
    <property type="entry name" value="N-ACETYLGLUCOSAMINE-6-PHOSPHATE DEACETYLASE"/>
    <property type="match status" value="1"/>
</dbReference>